<accession>A0A369BBZ2</accession>
<evidence type="ECO:0000256" key="5">
    <source>
        <dbReference type="ARBA" id="ARBA00023204"/>
    </source>
</evidence>
<dbReference type="Pfam" id="PF07934">
    <property type="entry name" value="OGG_N"/>
    <property type="match status" value="1"/>
</dbReference>
<dbReference type="GO" id="GO:0008534">
    <property type="term" value="F:oxidized purine nucleobase lesion DNA N-glycosylase activity"/>
    <property type="evidence" value="ECO:0007669"/>
    <property type="project" value="InterPro"/>
</dbReference>
<dbReference type="Proteomes" id="UP000253034">
    <property type="component" value="Unassembled WGS sequence"/>
</dbReference>
<protein>
    <recommendedName>
        <fullName evidence="2">DNA-(apurinic or apyrimidinic site) lyase</fullName>
        <ecNumber evidence="2">4.2.99.18</ecNumber>
    </recommendedName>
</protein>
<reference evidence="11 12" key="1">
    <citation type="submission" date="2018-07" db="EMBL/GenBank/DDBJ databases">
        <title>Genomic Encyclopedia of Type Strains, Phase IV (KMG-IV): sequencing the most valuable type-strain genomes for metagenomic binning, comparative biology and taxonomic classification.</title>
        <authorList>
            <person name="Goeker M."/>
        </authorList>
    </citation>
    <scope>NUCLEOTIDE SEQUENCE [LARGE SCALE GENOMIC DNA]</scope>
    <source>
        <strain evidence="11 12">DSM 27016</strain>
    </source>
</reference>
<evidence type="ECO:0000256" key="1">
    <source>
        <dbReference type="ARBA" id="ARBA00010679"/>
    </source>
</evidence>
<evidence type="ECO:0000256" key="2">
    <source>
        <dbReference type="ARBA" id="ARBA00012720"/>
    </source>
</evidence>
<dbReference type="SUPFAM" id="SSF55945">
    <property type="entry name" value="TATA-box binding protein-like"/>
    <property type="match status" value="1"/>
</dbReference>
<dbReference type="OrthoDB" id="9798522at2"/>
<dbReference type="EC" id="4.2.99.18" evidence="2"/>
<dbReference type="Gene3D" id="1.10.1670.10">
    <property type="entry name" value="Helix-hairpin-Helix base-excision DNA repair enzymes (C-terminal)"/>
    <property type="match status" value="1"/>
</dbReference>
<name>A0A369BBZ2_9FIRM</name>
<proteinExistence type="inferred from homology"/>
<comment type="caution">
    <text evidence="11">The sequence shown here is derived from an EMBL/GenBank/DDBJ whole genome shotgun (WGS) entry which is preliminary data.</text>
</comment>
<sequence>MDYRGYEIYQEDGKVIAENVGDFNCTHIFECGQCFRWIRETDGSYTGVVRGRAANISFCDGRLIISNTCMEDFKNIWFDYLDLGRDYGAIKAALAKDDIMKTAIEFGHGIRLLKQDIWETLISFIISANNRIPRIMRTVERISQAYGEEIEYRGKSYYKFPATETLSSCRAEQLEAYGAGFRCKYIVKSSVMVKNKEVDIYSLGKMDADSARSELTRLAGVGNKVADCTLLYSGTRYDVFPTDVWVKRVMEELYFKREASFKEIQAFAHDYFGQLAGFAQQYLFYYAREHKIGVTM</sequence>
<keyword evidence="3" id="KW-0227">DNA damage</keyword>
<comment type="similarity">
    <text evidence="1">Belongs to the type-1 OGG1 family.</text>
</comment>
<dbReference type="InterPro" id="IPR003265">
    <property type="entry name" value="HhH-GPD_domain"/>
</dbReference>
<evidence type="ECO:0000256" key="7">
    <source>
        <dbReference type="ARBA" id="ARBA00023268"/>
    </source>
</evidence>
<dbReference type="InterPro" id="IPR052054">
    <property type="entry name" value="Oxidative_DNA_repair_enzyme"/>
</dbReference>
<dbReference type="InterPro" id="IPR011257">
    <property type="entry name" value="DNA_glycosylase"/>
</dbReference>
<evidence type="ECO:0000256" key="8">
    <source>
        <dbReference type="ARBA" id="ARBA00023295"/>
    </source>
</evidence>
<dbReference type="SMART" id="SM00478">
    <property type="entry name" value="ENDO3c"/>
    <property type="match status" value="1"/>
</dbReference>
<dbReference type="EMBL" id="QPJT01000004">
    <property type="protein sequence ID" value="RCX18931.1"/>
    <property type="molecule type" value="Genomic_DNA"/>
</dbReference>
<dbReference type="Pfam" id="PF00730">
    <property type="entry name" value="HhH-GPD"/>
    <property type="match status" value="1"/>
</dbReference>
<feature type="domain" description="HhH-GPD" evidence="10">
    <location>
        <begin position="126"/>
        <end position="288"/>
    </location>
</feature>
<dbReference type="Gene3D" id="1.10.340.30">
    <property type="entry name" value="Hypothetical protein, domain 2"/>
    <property type="match status" value="1"/>
</dbReference>
<dbReference type="RefSeq" id="WP_114296772.1">
    <property type="nucleotide sequence ID" value="NZ_QPJT01000004.1"/>
</dbReference>
<keyword evidence="5" id="KW-0234">DNA repair</keyword>
<evidence type="ECO:0000259" key="10">
    <source>
        <dbReference type="SMART" id="SM00478"/>
    </source>
</evidence>
<evidence type="ECO:0000313" key="11">
    <source>
        <dbReference type="EMBL" id="RCX18931.1"/>
    </source>
</evidence>
<dbReference type="GO" id="GO:0140078">
    <property type="term" value="F:class I DNA-(apurinic or apyrimidinic site) endonuclease activity"/>
    <property type="evidence" value="ECO:0007669"/>
    <property type="project" value="UniProtKB-EC"/>
</dbReference>
<dbReference type="GO" id="GO:0006284">
    <property type="term" value="P:base-excision repair"/>
    <property type="evidence" value="ECO:0007669"/>
    <property type="project" value="InterPro"/>
</dbReference>
<dbReference type="AlphaFoldDB" id="A0A369BBZ2"/>
<dbReference type="GO" id="GO:0006289">
    <property type="term" value="P:nucleotide-excision repair"/>
    <property type="evidence" value="ECO:0007669"/>
    <property type="project" value="InterPro"/>
</dbReference>
<keyword evidence="12" id="KW-1185">Reference proteome</keyword>
<dbReference type="PANTHER" id="PTHR10242:SF2">
    <property type="entry name" value="N-GLYCOSYLASE_DNA LYASE"/>
    <property type="match status" value="1"/>
</dbReference>
<keyword evidence="6 11" id="KW-0456">Lyase</keyword>
<gene>
    <name evidence="11" type="ORF">DFR58_104205</name>
</gene>
<evidence type="ECO:0000256" key="3">
    <source>
        <dbReference type="ARBA" id="ARBA00022763"/>
    </source>
</evidence>
<evidence type="ECO:0000256" key="9">
    <source>
        <dbReference type="ARBA" id="ARBA00044632"/>
    </source>
</evidence>
<keyword evidence="8" id="KW-0326">Glycosidase</keyword>
<dbReference type="InterPro" id="IPR012904">
    <property type="entry name" value="OGG_N"/>
</dbReference>
<dbReference type="InterPro" id="IPR023170">
    <property type="entry name" value="HhH_base_excis_C"/>
</dbReference>
<dbReference type="SUPFAM" id="SSF48150">
    <property type="entry name" value="DNA-glycosylase"/>
    <property type="match status" value="1"/>
</dbReference>
<evidence type="ECO:0000256" key="4">
    <source>
        <dbReference type="ARBA" id="ARBA00022801"/>
    </source>
</evidence>
<comment type="catalytic activity">
    <reaction evidence="9">
        <text>2'-deoxyribonucleotide-(2'-deoxyribose 5'-phosphate)-2'-deoxyribonucleotide-DNA = a 3'-end 2'-deoxyribonucleotide-(2,3-dehydro-2,3-deoxyribose 5'-phosphate)-DNA + a 5'-end 5'-phospho-2'-deoxyribonucleoside-DNA + H(+)</text>
        <dbReference type="Rhea" id="RHEA:66592"/>
        <dbReference type="Rhea" id="RHEA-COMP:13180"/>
        <dbReference type="Rhea" id="RHEA-COMP:16897"/>
        <dbReference type="Rhea" id="RHEA-COMP:17067"/>
        <dbReference type="ChEBI" id="CHEBI:15378"/>
        <dbReference type="ChEBI" id="CHEBI:136412"/>
        <dbReference type="ChEBI" id="CHEBI:157695"/>
        <dbReference type="ChEBI" id="CHEBI:167181"/>
        <dbReference type="EC" id="4.2.99.18"/>
    </reaction>
</comment>
<dbReference type="Gene3D" id="3.30.310.260">
    <property type="match status" value="1"/>
</dbReference>
<organism evidence="11 12">
    <name type="scientific">Anaerobacterium chartisolvens</name>
    <dbReference type="NCBI Taxonomy" id="1297424"/>
    <lineage>
        <taxon>Bacteria</taxon>
        <taxon>Bacillati</taxon>
        <taxon>Bacillota</taxon>
        <taxon>Clostridia</taxon>
        <taxon>Eubacteriales</taxon>
        <taxon>Oscillospiraceae</taxon>
        <taxon>Anaerobacterium</taxon>
    </lineage>
</organism>
<dbReference type="CDD" id="cd00056">
    <property type="entry name" value="ENDO3c"/>
    <property type="match status" value="1"/>
</dbReference>
<evidence type="ECO:0000313" key="12">
    <source>
        <dbReference type="Proteomes" id="UP000253034"/>
    </source>
</evidence>
<evidence type="ECO:0000256" key="6">
    <source>
        <dbReference type="ARBA" id="ARBA00023239"/>
    </source>
</evidence>
<dbReference type="PANTHER" id="PTHR10242">
    <property type="entry name" value="8-OXOGUANINE DNA GLYCOSYLASE"/>
    <property type="match status" value="1"/>
</dbReference>
<dbReference type="GO" id="GO:0003684">
    <property type="term" value="F:damaged DNA binding"/>
    <property type="evidence" value="ECO:0007669"/>
    <property type="project" value="InterPro"/>
</dbReference>
<keyword evidence="7" id="KW-0511">Multifunctional enzyme</keyword>
<keyword evidence="4" id="KW-0378">Hydrolase</keyword>